<dbReference type="EMBL" id="VOHK01000004">
    <property type="protein sequence ID" value="TWT20385.1"/>
    <property type="molecule type" value="Genomic_DNA"/>
</dbReference>
<feature type="modified residue" description="Phosphohistidine" evidence="3">
    <location>
        <position position="191"/>
    </location>
</feature>
<reference evidence="7 8" key="1">
    <citation type="journal article" date="2008" name="Int. J. Syst. Evol. Microbiol.">
        <title>Luteimonas marina sp. nov., isolated from seawater.</title>
        <authorList>
            <person name="Baik K.S."/>
            <person name="Park S.C."/>
            <person name="Kim M.S."/>
            <person name="Kim E.M."/>
            <person name="Park C."/>
            <person name="Chun J."/>
            <person name="Seong C.N."/>
        </authorList>
    </citation>
    <scope>NUCLEOTIDE SEQUENCE [LARGE SCALE GENOMIC DNA]</scope>
    <source>
        <strain evidence="7 8">FR1330</strain>
    </source>
</reference>
<dbReference type="Proteomes" id="UP000319980">
    <property type="component" value="Unassembled WGS sequence"/>
</dbReference>
<dbReference type="SMART" id="SM00448">
    <property type="entry name" value="REC"/>
    <property type="match status" value="1"/>
</dbReference>
<evidence type="ECO:0000256" key="4">
    <source>
        <dbReference type="PROSITE-ProRule" id="PRU00169"/>
    </source>
</evidence>
<protein>
    <submittedName>
        <fullName evidence="7">Response regulator</fullName>
    </submittedName>
</protein>
<keyword evidence="2" id="KW-0902">Two-component regulatory system</keyword>
<evidence type="ECO:0000313" key="8">
    <source>
        <dbReference type="Proteomes" id="UP000319980"/>
    </source>
</evidence>
<dbReference type="Pfam" id="PF00072">
    <property type="entry name" value="Response_reg"/>
    <property type="match status" value="1"/>
</dbReference>
<accession>A0A5C5U4L2</accession>
<dbReference type="PANTHER" id="PTHR44591">
    <property type="entry name" value="STRESS RESPONSE REGULATOR PROTEIN 1"/>
    <property type="match status" value="1"/>
</dbReference>
<keyword evidence="8" id="KW-1185">Reference proteome</keyword>
<proteinExistence type="predicted"/>
<dbReference type="CDD" id="cd00156">
    <property type="entry name" value="REC"/>
    <property type="match status" value="1"/>
</dbReference>
<gene>
    <name evidence="7" type="ORF">FQY83_09925</name>
</gene>
<feature type="domain" description="HPt" evidence="6">
    <location>
        <begin position="152"/>
        <end position="236"/>
    </location>
</feature>
<dbReference type="GO" id="GO:0004672">
    <property type="term" value="F:protein kinase activity"/>
    <property type="evidence" value="ECO:0007669"/>
    <property type="project" value="UniProtKB-ARBA"/>
</dbReference>
<dbReference type="AlphaFoldDB" id="A0A5C5U4L2"/>
<dbReference type="OrthoDB" id="5966285at2"/>
<dbReference type="SUPFAM" id="SSF52172">
    <property type="entry name" value="CheY-like"/>
    <property type="match status" value="1"/>
</dbReference>
<dbReference type="InterPro" id="IPR001789">
    <property type="entry name" value="Sig_transdc_resp-reg_receiver"/>
</dbReference>
<organism evidence="7 8">
    <name type="scientific">Luteimonas marina</name>
    <dbReference type="NCBI Taxonomy" id="488485"/>
    <lineage>
        <taxon>Bacteria</taxon>
        <taxon>Pseudomonadati</taxon>
        <taxon>Pseudomonadota</taxon>
        <taxon>Gammaproteobacteria</taxon>
        <taxon>Lysobacterales</taxon>
        <taxon>Lysobacteraceae</taxon>
        <taxon>Luteimonas</taxon>
    </lineage>
</organism>
<keyword evidence="1 4" id="KW-0597">Phosphoprotein</keyword>
<comment type="caution">
    <text evidence="7">The sequence shown here is derived from an EMBL/GenBank/DDBJ whole genome shotgun (WGS) entry which is preliminary data.</text>
</comment>
<evidence type="ECO:0000313" key="7">
    <source>
        <dbReference type="EMBL" id="TWT20385.1"/>
    </source>
</evidence>
<evidence type="ECO:0000256" key="1">
    <source>
        <dbReference type="ARBA" id="ARBA00022553"/>
    </source>
</evidence>
<dbReference type="SUPFAM" id="SSF47226">
    <property type="entry name" value="Histidine-containing phosphotransfer domain, HPT domain"/>
    <property type="match status" value="1"/>
</dbReference>
<evidence type="ECO:0000256" key="3">
    <source>
        <dbReference type="PROSITE-ProRule" id="PRU00110"/>
    </source>
</evidence>
<name>A0A5C5U4L2_9GAMM</name>
<dbReference type="PANTHER" id="PTHR44591:SF21">
    <property type="entry name" value="TWO-COMPONENT RESPONSE REGULATOR"/>
    <property type="match status" value="1"/>
</dbReference>
<dbReference type="Gene3D" id="3.40.50.2300">
    <property type="match status" value="1"/>
</dbReference>
<evidence type="ECO:0000259" key="5">
    <source>
        <dbReference type="PROSITE" id="PS50110"/>
    </source>
</evidence>
<dbReference type="GO" id="GO:0000160">
    <property type="term" value="P:phosphorelay signal transduction system"/>
    <property type="evidence" value="ECO:0007669"/>
    <property type="project" value="UniProtKB-KW"/>
</dbReference>
<dbReference type="PROSITE" id="PS50894">
    <property type="entry name" value="HPT"/>
    <property type="match status" value="1"/>
</dbReference>
<dbReference type="InterPro" id="IPR011006">
    <property type="entry name" value="CheY-like_superfamily"/>
</dbReference>
<dbReference type="PROSITE" id="PS50110">
    <property type="entry name" value="RESPONSE_REGULATORY"/>
    <property type="match status" value="1"/>
</dbReference>
<dbReference type="Gene3D" id="1.20.120.160">
    <property type="entry name" value="HPT domain"/>
    <property type="match status" value="1"/>
</dbReference>
<evidence type="ECO:0000259" key="6">
    <source>
        <dbReference type="PROSITE" id="PS50894"/>
    </source>
</evidence>
<feature type="modified residue" description="4-aspartylphosphate" evidence="4">
    <location>
        <position position="48"/>
    </location>
</feature>
<dbReference type="InterPro" id="IPR036641">
    <property type="entry name" value="HPT_dom_sf"/>
</dbReference>
<feature type="domain" description="Response regulatory" evidence="5">
    <location>
        <begin position="1"/>
        <end position="113"/>
    </location>
</feature>
<evidence type="ECO:0000256" key="2">
    <source>
        <dbReference type="ARBA" id="ARBA00023012"/>
    </source>
</evidence>
<dbReference type="InterPro" id="IPR050595">
    <property type="entry name" value="Bact_response_regulator"/>
</dbReference>
<dbReference type="InterPro" id="IPR008207">
    <property type="entry name" value="Sig_transdc_His_kin_Hpt_dom"/>
</dbReference>
<dbReference type="Pfam" id="PF01627">
    <property type="entry name" value="Hpt"/>
    <property type="match status" value="1"/>
</dbReference>
<sequence length="236" mass="24106">MLVEDDPTSRAFLQAATEALPAEVDVAGSMAEATTLAARHAHALWLIDANLPDGTGAALLARLRARRLTTPAIAHTASHERGEHDALMAAGFVATVAKPLSAEAWMAAIRLALDGTPWASPARSAIAGEATVDLYGIPTWDDDRALAALAGNAGNVAALRTLFLAELPGVRDAVAAAAGDGDADAIRASLHRLRAGCGFVGAARLEAAAAKLRDAPSSDAALQAFLAVVQDTLPPS</sequence>